<proteinExistence type="predicted"/>
<reference evidence="2" key="1">
    <citation type="submission" date="2021-07" db="EMBL/GenBank/DDBJ databases">
        <authorList>
            <person name="Durling M."/>
        </authorList>
    </citation>
    <scope>NUCLEOTIDE SEQUENCE</scope>
</reference>
<organism evidence="2 3">
    <name type="scientific">Hymenoscyphus albidus</name>
    <dbReference type="NCBI Taxonomy" id="595503"/>
    <lineage>
        <taxon>Eukaryota</taxon>
        <taxon>Fungi</taxon>
        <taxon>Dikarya</taxon>
        <taxon>Ascomycota</taxon>
        <taxon>Pezizomycotina</taxon>
        <taxon>Leotiomycetes</taxon>
        <taxon>Helotiales</taxon>
        <taxon>Helotiaceae</taxon>
        <taxon>Hymenoscyphus</taxon>
    </lineage>
</organism>
<sequence length="126" mass="13674">MHFSKLIIGAFLVAATGTLAEKLQPAHVKHIVVRRNLKVQPTGHGKSVAQEFYCLCKRGEEVTENNFATELACNAYKEACHDCAYVDNGSDGINRCVSAGENLDENTFSDVCKELGASRGQAKVNT</sequence>
<keyword evidence="3" id="KW-1185">Reference proteome</keyword>
<dbReference type="OrthoDB" id="3504845at2759"/>
<feature type="signal peptide" evidence="1">
    <location>
        <begin position="1"/>
        <end position="20"/>
    </location>
</feature>
<evidence type="ECO:0000313" key="3">
    <source>
        <dbReference type="Proteomes" id="UP000701801"/>
    </source>
</evidence>
<dbReference type="AlphaFoldDB" id="A0A9N9M0Q6"/>
<feature type="chain" id="PRO_5040221059" evidence="1">
    <location>
        <begin position="21"/>
        <end position="126"/>
    </location>
</feature>
<keyword evidence="1" id="KW-0732">Signal</keyword>
<name>A0A9N9M0Q6_9HELO</name>
<accession>A0A9N9M0Q6</accession>
<gene>
    <name evidence="2" type="ORF">HYALB_00002338</name>
</gene>
<protein>
    <submittedName>
        <fullName evidence="2">Uncharacterized protein</fullName>
    </submittedName>
</protein>
<evidence type="ECO:0000256" key="1">
    <source>
        <dbReference type="SAM" id="SignalP"/>
    </source>
</evidence>
<evidence type="ECO:0000313" key="2">
    <source>
        <dbReference type="EMBL" id="CAG8982555.1"/>
    </source>
</evidence>
<comment type="caution">
    <text evidence="2">The sequence shown here is derived from an EMBL/GenBank/DDBJ whole genome shotgun (WGS) entry which is preliminary data.</text>
</comment>
<dbReference type="EMBL" id="CAJVRM010000640">
    <property type="protein sequence ID" value="CAG8982555.1"/>
    <property type="molecule type" value="Genomic_DNA"/>
</dbReference>
<dbReference type="Proteomes" id="UP000701801">
    <property type="component" value="Unassembled WGS sequence"/>
</dbReference>